<feature type="compositionally biased region" description="Polar residues" evidence="1">
    <location>
        <begin position="2717"/>
        <end position="2727"/>
    </location>
</feature>
<feature type="region of interest" description="Disordered" evidence="1">
    <location>
        <begin position="2284"/>
        <end position="2314"/>
    </location>
</feature>
<feature type="region of interest" description="Disordered" evidence="1">
    <location>
        <begin position="1728"/>
        <end position="1750"/>
    </location>
</feature>
<protein>
    <submittedName>
        <fullName evidence="4">DUF11 domain-containing protein</fullName>
    </submittedName>
</protein>
<feature type="domain" description="DUF11" evidence="3">
    <location>
        <begin position="2612"/>
        <end position="2729"/>
    </location>
</feature>
<feature type="signal peptide" evidence="2">
    <location>
        <begin position="1"/>
        <end position="32"/>
    </location>
</feature>
<keyword evidence="5" id="KW-1185">Reference proteome</keyword>
<reference evidence="4 5" key="1">
    <citation type="journal article" date="2015" name="Int. J. Syst. Evol. Microbiol.">
        <title>Hyunsoonleella pacifica sp. nov., isolated from seawater of South Pacific Gyre.</title>
        <authorList>
            <person name="Gao X."/>
            <person name="Zhang Z."/>
            <person name="Dai X."/>
            <person name="Zhang X.H."/>
        </authorList>
    </citation>
    <scope>NUCLEOTIDE SEQUENCE [LARGE SCALE GENOMIC DNA]</scope>
    <source>
        <strain evidence="4 5">SW033</strain>
    </source>
</reference>
<dbReference type="InterPro" id="IPR013783">
    <property type="entry name" value="Ig-like_fold"/>
</dbReference>
<feature type="domain" description="DUF11" evidence="3">
    <location>
        <begin position="1761"/>
        <end position="1875"/>
    </location>
</feature>
<proteinExistence type="predicted"/>
<feature type="non-terminal residue" evidence="4">
    <location>
        <position position="2790"/>
    </location>
</feature>
<sequence>MNNFYSITKANTKKLLLCFGVFMFFGVNITEAQSCTVNAGVDRTICENETLQLNGNTPDTYAEGPTWRQIFGPAVVISDDSIDNPIITGHTGGNTYTFELFAVCFNGSEPSQTVTITVEPITQADAGMNIESCPDSSGSLVLSANTPTNPGEVGVWEFVGGNPAGVSFGDMMAPVTTISLPEGSAGVTTVRWVITGPEYAPGRFCESFDEITITNYGGVDPVDAGPDQTLSNCYTVDQSTNLNASFGGENINGQQGTWTFVSGPTTPGISSPNNNTTGVNGLREGEYVFRWEVSGPCVTGSDTVTITVPEATQEVSEATVQDRTITFCDPSTTEATLVGSQGNFTNETVLWEQISGPTVTIVDEDNSTTQVTGLSASNTYRFRYTITNNATSCDDSSSSAEVTVRYNVNPISILANGGNNITAPCGATEVDVPYTFSSGNQTQYSIISGPADSGLTFPTNYQNAPGGSPGTTTIDDFDVAGTYTVNFRRRRTGNLLQGCDVANSSISIFISTPISGSNAGSPQEFVCGQIDGNLAGSAIDPGETSIWSLIDGPDGMTNAVINDRYLRTTQIGIAPAQIMVPGVYTFSYTVSAGPECTPPAVSTTIVTITPLSNLPVDAGTDQSVCFNAPVQLNAADLLDSQDGVWTASDPGISFEDDTDPNTIATGFSAPSTVYTLTWSVDEKAGFPDCAPAASDTVEITTLADESPTIADAGTDFCLPNGTTSIPNLAGNTPEADETGTWTFISGPSVANFIDDNDPATSVDNLVNGVYIFRWTIGYTAPAPNACPETFDEVEVVIADTATTVSAGPDQSLCLDPVLLSFTMNADDPAPLGGEGTWTLVSGLSGYTVDDVNSPTATFTDLLDGTYVFEWVISYGNCTTSGSADQVEIEVGIPPTEANIPGGDQVVCAQTNTRISADPLQNPNSESGIWSLVSGPNSPDLVITQDPDNDGSIETVDIEMLVTGTYVFRWTTVGNSPLCTDPSFADVTVEVYAPATAGDDQDLCEVTSVFLEATEGTTGTWTIVSTTNPAGTSGFEPSQSPSNNNTANAAVDPGFEYVYRYTTDYTGSGAICNNSDDVIITVSAGPSEEPDAGEDQDICIADTTTATLTTGNLDATNTFPEIPSDVTSEWRLLSQPGGATVGFTAANNSPTTDVTGLTVAGLYIFELNFSTNSCTDKSDIVRVEVFEAPTPIEAGPDQPNACQQDAQLAATTPTIGIGTWSFANPADDPSGGIVVIDRPNDPLTTLSNIPGDVGNDGLDDVYVLTWTVANNPPPPDPSNPLTDPFQPPSLCAPQSDTVTLTFTGTPPSEAVAGPDQELCDETTTFLGATDLVEGTGTWTQTAGASATITAPNNPNSLITGLATGTYEFTWTAVGGGCTSEDTVQIVVFADPITAEAGPDQVIPVFETLMLGADAPTAGVGTWTQISGPTTVNFVDENDENTQVSGIAEGNYVFEWSVNNGPCSFASDRVSVQILPISDLELTKTVSSSNVNVGDVVTFTVSVFNNDESSVNSDANNVTVQDVLPLGYSLVPGTVSNSGSFDLGTQTITWTNLSIANGATLNLTFNATVNASGPYVNSAQVAESGSIDPDSDPSTGPDVDEDNEDDDNDPTTGGDDDDEDTAEVTIQSADLSLAKTVVPTDVSIGDTVTFTIEVSNDGPDDATNIEVLDQLPSGYTYQSDDASGAYISGTGVWTIASITSGNSATLNIVATVNTPTGTTNEYLNIAEITASDQADPDSAPNNDDGDQSEDDEDNAEITLELADLQITKSVLPVSGSVGDTVTFSIFLENFGPGDATGVAIEDVLPSGFDLVPGTISNSGVYIVGNNSIVWSDLDVGNGLSRTLTYDAVVNDTGNYTNSVQITASDLDDPDSDPNTDNTVDEDNADGDGDPTTGGDDDDEDTATFVIEEADLNLVKTVAPSNATVGDTVTFTIIVDNDGGNDATNVEVVDQLPVGFTYVSDDASGNYDEATGVWSIATIVNGSSATLNITATVNAPTGAAGEYNNIAEITASDQADPDSDVNNDDGDQSEDDEDNAELTLDTSDLSISKAVSDATPNVGDVVTFTITLSNAGTTAATGVAVQDVVPVGYSNIASISGTGTETVTNQVDWTGLTVPVGTDTVTLSFDATVDAPTGAANEYINGVEITASDQFDPDSDPSSDADTDDNGDGIPDDDEAEVGVTIQQSDLSIAKTISNTSPNVGDTVTFTLTVTNAGPDIATGVALEDILPTGYTLTTVNDGGTATLNTATWTGLTVAANNGTTVVTYEATVNAPTGVAGEYTNVAQITASDQYDPDSDPTTDNTVDEDGDGNGDDDDEDELTIAPAQADLSITKGLASGSATPNVGDTLVFEIVITNDGPDAATGVSVEDVLPTGYALGTVNDAGVGSSNTATWTGLSVPSNGSITVTYEATVNAPTGAADEYLNSVQITGSDQFDPDSDPTTDNTVDEDNADGDNDPTTGGDDDDEDTFEVVPQTADLSIDKTVVDNNGAPVNVGDVLTFSIAISNGGTTTATGVSLDDVLPIGYSLVAGSIDNGGVYNAGATTIDWDGLTVPLAGLTLSYQVTVNAPTGAAGEYRNVAEITASDQFDPTSTPDNDDGDQSEDDEDTEEVTPAQADLVLTKGIAATSSATPNVGDTVTFEVTITNDGPDDATGVSASDVVPVGYTITGGTIDNGGIATGNQIDWSSLSIANGTSVTLSYEVTVNAPTGAVGEYTNMAEVTGSDQFDPTSTPDNDDGDQSEDDEDNFTVTPQTADLSISKAVSDATPNVGDVVTFTITLSNAGTTAATGVAVQDC</sequence>
<feature type="domain" description="DUF11" evidence="3">
    <location>
        <begin position="2324"/>
        <end position="2435"/>
    </location>
</feature>
<evidence type="ECO:0000313" key="4">
    <source>
        <dbReference type="EMBL" id="TBN15562.1"/>
    </source>
</evidence>
<evidence type="ECO:0000259" key="3">
    <source>
        <dbReference type="Pfam" id="PF01345"/>
    </source>
</evidence>
<feature type="region of interest" description="Disordered" evidence="1">
    <location>
        <begin position="2008"/>
        <end position="2033"/>
    </location>
</feature>
<feature type="domain" description="DUF11" evidence="3">
    <location>
        <begin position="1908"/>
        <end position="2020"/>
    </location>
</feature>
<feature type="region of interest" description="Disordered" evidence="1">
    <location>
        <begin position="2425"/>
        <end position="2464"/>
    </location>
</feature>
<gene>
    <name evidence="4" type="ORF">EYD46_10530</name>
</gene>
<feature type="region of interest" description="Disordered" evidence="1">
    <location>
        <begin position="1580"/>
        <end position="1618"/>
    </location>
</feature>
<evidence type="ECO:0000313" key="5">
    <source>
        <dbReference type="Proteomes" id="UP000292372"/>
    </source>
</evidence>
<feature type="domain" description="DUF11" evidence="3">
    <location>
        <begin position="1628"/>
        <end position="1741"/>
    </location>
</feature>
<dbReference type="InterPro" id="IPR047589">
    <property type="entry name" value="DUF11_rpt"/>
</dbReference>
<feature type="domain" description="DUF11" evidence="3">
    <location>
        <begin position="1477"/>
        <end position="1590"/>
    </location>
</feature>
<organism evidence="4 5">
    <name type="scientific">Hyunsoonleella pacifica</name>
    <dbReference type="NCBI Taxonomy" id="1080224"/>
    <lineage>
        <taxon>Bacteria</taxon>
        <taxon>Pseudomonadati</taxon>
        <taxon>Bacteroidota</taxon>
        <taxon>Flavobacteriia</taxon>
        <taxon>Flavobacteriales</taxon>
        <taxon>Flavobacteriaceae</taxon>
    </lineage>
</organism>
<feature type="compositionally biased region" description="Acidic residues" evidence="1">
    <location>
        <begin position="2728"/>
        <end position="2741"/>
    </location>
</feature>
<dbReference type="RefSeq" id="WP_130937086.1">
    <property type="nucleotide sequence ID" value="NZ_SIRS01000004.1"/>
</dbReference>
<feature type="domain" description="DUF11" evidence="3">
    <location>
        <begin position="2750"/>
        <end position="2789"/>
    </location>
</feature>
<keyword evidence="2" id="KW-0732">Signal</keyword>
<dbReference type="PROSITE" id="PS00018">
    <property type="entry name" value="EF_HAND_1"/>
    <property type="match status" value="1"/>
</dbReference>
<dbReference type="InterPro" id="IPR018247">
    <property type="entry name" value="EF_Hand_1_Ca_BS"/>
</dbReference>
<feature type="domain" description="DUF11" evidence="3">
    <location>
        <begin position="2473"/>
        <end position="2591"/>
    </location>
</feature>
<dbReference type="InterPro" id="IPR001434">
    <property type="entry name" value="OmcB-like_DUF11"/>
</dbReference>
<dbReference type="PANTHER" id="PTHR34819:SF3">
    <property type="entry name" value="CELL SURFACE PROTEIN"/>
    <property type="match status" value="1"/>
</dbReference>
<evidence type="ECO:0000256" key="2">
    <source>
        <dbReference type="SAM" id="SignalP"/>
    </source>
</evidence>
<dbReference type="Gene3D" id="2.60.40.740">
    <property type="match status" value="1"/>
</dbReference>
<evidence type="ECO:0000256" key="1">
    <source>
        <dbReference type="SAM" id="MobiDB-lite"/>
    </source>
</evidence>
<dbReference type="Proteomes" id="UP000292372">
    <property type="component" value="Unassembled WGS sequence"/>
</dbReference>
<feature type="region of interest" description="Disordered" evidence="1">
    <location>
        <begin position="2576"/>
        <end position="2606"/>
    </location>
</feature>
<feature type="compositionally biased region" description="Acidic residues" evidence="1">
    <location>
        <begin position="2012"/>
        <end position="2033"/>
    </location>
</feature>
<feature type="domain" description="DUF11" evidence="3">
    <location>
        <begin position="2183"/>
        <end position="2293"/>
    </location>
</feature>
<dbReference type="EMBL" id="SIRS01000004">
    <property type="protein sequence ID" value="TBN15562.1"/>
    <property type="molecule type" value="Genomic_DNA"/>
</dbReference>
<feature type="compositionally biased region" description="Polar residues" evidence="1">
    <location>
        <begin position="2579"/>
        <end position="2589"/>
    </location>
</feature>
<feature type="compositionally biased region" description="Acidic residues" evidence="1">
    <location>
        <begin position="2430"/>
        <end position="2464"/>
    </location>
</feature>
<dbReference type="InterPro" id="IPR051172">
    <property type="entry name" value="Chlamydia_OmcB"/>
</dbReference>
<comment type="caution">
    <text evidence="4">The sequence shown here is derived from an EMBL/GenBank/DDBJ whole genome shotgun (WGS) entry which is preliminary data.</text>
</comment>
<dbReference type="Pfam" id="PF01345">
    <property type="entry name" value="DUF11"/>
    <property type="match status" value="10"/>
</dbReference>
<feature type="region of interest" description="Disordered" evidence="1">
    <location>
        <begin position="2142"/>
        <end position="2172"/>
    </location>
</feature>
<dbReference type="PANTHER" id="PTHR34819">
    <property type="entry name" value="LARGE CYSTEINE-RICH PERIPLASMIC PROTEIN OMCB"/>
    <property type="match status" value="1"/>
</dbReference>
<feature type="compositionally biased region" description="Acidic residues" evidence="1">
    <location>
        <begin position="2590"/>
        <end position="2605"/>
    </location>
</feature>
<dbReference type="OrthoDB" id="9805017at2"/>
<feature type="region of interest" description="Disordered" evidence="1">
    <location>
        <begin position="2715"/>
        <end position="2741"/>
    </location>
</feature>
<feature type="region of interest" description="Disordered" evidence="1">
    <location>
        <begin position="1860"/>
        <end position="1897"/>
    </location>
</feature>
<feature type="compositionally biased region" description="Acidic residues" evidence="1">
    <location>
        <begin position="1863"/>
        <end position="1897"/>
    </location>
</feature>
<dbReference type="Pfam" id="PF22352">
    <property type="entry name" value="K319L-like_PKD"/>
    <property type="match status" value="1"/>
</dbReference>
<feature type="compositionally biased region" description="Acidic residues" evidence="1">
    <location>
        <begin position="1596"/>
        <end position="1618"/>
    </location>
</feature>
<name>A0A4Q9FMC1_9FLAO</name>
<feature type="compositionally biased region" description="Acidic residues" evidence="1">
    <location>
        <begin position="2288"/>
        <end position="2314"/>
    </location>
</feature>
<dbReference type="Gene3D" id="2.60.40.10">
    <property type="entry name" value="Immunoglobulins"/>
    <property type="match status" value="15"/>
</dbReference>
<feature type="compositionally biased region" description="Acidic residues" evidence="1">
    <location>
        <begin position="2148"/>
        <end position="2172"/>
    </location>
</feature>
<feature type="chain" id="PRO_5020779207" evidence="2">
    <location>
        <begin position="33"/>
        <end position="2790"/>
    </location>
</feature>
<dbReference type="NCBIfam" id="TIGR01451">
    <property type="entry name" value="B_ant_repeat"/>
    <property type="match status" value="10"/>
</dbReference>
<accession>A0A4Q9FMC1</accession>
<feature type="domain" description="DUF11" evidence="3">
    <location>
        <begin position="2041"/>
        <end position="2154"/>
    </location>
</feature>
<feature type="compositionally biased region" description="Acidic residues" evidence="1">
    <location>
        <begin position="1741"/>
        <end position="1750"/>
    </location>
</feature>